<gene>
    <name evidence="4" type="ORF">SAMN05192539_1014106</name>
</gene>
<dbReference type="Pfam" id="PF18883">
    <property type="entry name" value="AC_1"/>
    <property type="match status" value="1"/>
</dbReference>
<dbReference type="STRING" id="667676.SAMN05192539_1014106"/>
<dbReference type="Proteomes" id="UP000198866">
    <property type="component" value="Unassembled WGS sequence"/>
</dbReference>
<dbReference type="Gene3D" id="2.160.20.20">
    <property type="match status" value="1"/>
</dbReference>
<dbReference type="SUPFAM" id="SSF51126">
    <property type="entry name" value="Pectin lyase-like"/>
    <property type="match status" value="1"/>
</dbReference>
<keyword evidence="2" id="KW-0732">Signal</keyword>
<dbReference type="CDD" id="cd01344">
    <property type="entry name" value="PL2_Passenger_AT"/>
    <property type="match status" value="1"/>
</dbReference>
<evidence type="ECO:0000259" key="3">
    <source>
        <dbReference type="PROSITE" id="PS51208"/>
    </source>
</evidence>
<feature type="compositionally biased region" description="Pro residues" evidence="1">
    <location>
        <begin position="664"/>
        <end position="711"/>
    </location>
</feature>
<dbReference type="InterPro" id="IPR043990">
    <property type="entry name" value="AC_1"/>
</dbReference>
<dbReference type="Pfam" id="PF03797">
    <property type="entry name" value="Autotransporter"/>
    <property type="match status" value="1"/>
</dbReference>
<dbReference type="SMART" id="SM00869">
    <property type="entry name" value="Autotransporter"/>
    <property type="match status" value="1"/>
</dbReference>
<keyword evidence="5" id="KW-1185">Reference proteome</keyword>
<reference evidence="5" key="1">
    <citation type="submission" date="2016-10" db="EMBL/GenBank/DDBJ databases">
        <authorList>
            <person name="Varghese N."/>
            <person name="Submissions S."/>
        </authorList>
    </citation>
    <scope>NUCLEOTIDE SEQUENCE [LARGE SCALE GENOMIC DNA]</scope>
    <source>
        <strain evidence="5">LMG 26031</strain>
    </source>
</reference>
<dbReference type="InterPro" id="IPR005546">
    <property type="entry name" value="Autotransporte_beta"/>
</dbReference>
<organism evidence="4 5">
    <name type="scientific">Paraburkholderia diazotrophica</name>
    <dbReference type="NCBI Taxonomy" id="667676"/>
    <lineage>
        <taxon>Bacteria</taxon>
        <taxon>Pseudomonadati</taxon>
        <taxon>Pseudomonadota</taxon>
        <taxon>Betaproteobacteria</taxon>
        <taxon>Burkholderiales</taxon>
        <taxon>Burkholderiaceae</taxon>
        <taxon>Paraburkholderia</taxon>
    </lineage>
</organism>
<dbReference type="AlphaFoldDB" id="A0A1H7AAG8"/>
<dbReference type="InterPro" id="IPR012332">
    <property type="entry name" value="Autotransporter_pectin_lyase_C"/>
</dbReference>
<evidence type="ECO:0000256" key="2">
    <source>
        <dbReference type="SAM" id="SignalP"/>
    </source>
</evidence>
<dbReference type="InterPro" id="IPR036709">
    <property type="entry name" value="Autotransporte_beta_dom_sf"/>
</dbReference>
<feature type="domain" description="Autotransporter" evidence="3">
    <location>
        <begin position="751"/>
        <end position="1028"/>
    </location>
</feature>
<protein>
    <submittedName>
        <fullName evidence="4">Type V secretory pathway, adhesin AidA</fullName>
    </submittedName>
</protein>
<dbReference type="EMBL" id="FNYE01000014">
    <property type="protein sequence ID" value="SEJ62619.1"/>
    <property type="molecule type" value="Genomic_DNA"/>
</dbReference>
<accession>A0A1H7AAG8</accession>
<dbReference type="InterPro" id="IPR011050">
    <property type="entry name" value="Pectin_lyase_fold/virulence"/>
</dbReference>
<evidence type="ECO:0000313" key="4">
    <source>
        <dbReference type="EMBL" id="SEJ62619.1"/>
    </source>
</evidence>
<dbReference type="Gene3D" id="2.40.128.130">
    <property type="entry name" value="Autotransporter beta-domain"/>
    <property type="match status" value="1"/>
</dbReference>
<dbReference type="SUPFAM" id="SSF103515">
    <property type="entry name" value="Autotransporter"/>
    <property type="match status" value="1"/>
</dbReference>
<proteinExistence type="predicted"/>
<dbReference type="PROSITE" id="PS51208">
    <property type="entry name" value="AUTOTRANSPORTER"/>
    <property type="match status" value="1"/>
</dbReference>
<evidence type="ECO:0000256" key="1">
    <source>
        <dbReference type="SAM" id="MobiDB-lite"/>
    </source>
</evidence>
<feature type="signal peptide" evidence="2">
    <location>
        <begin position="1"/>
        <end position="32"/>
    </location>
</feature>
<feature type="region of interest" description="Disordered" evidence="1">
    <location>
        <begin position="663"/>
        <end position="711"/>
    </location>
</feature>
<evidence type="ECO:0000313" key="5">
    <source>
        <dbReference type="Proteomes" id="UP000198866"/>
    </source>
</evidence>
<name>A0A1H7AAG8_9BURK</name>
<sequence>MCRTRLPLHLLWRAVSSALSFVCALRYDVAFAACDTTAPASGETATCSSASPNPSTTPVVALPGSVNVTVNVQAGAELDVSTGNAVLVRDASTVTNLGTLNVLANDFDGISAQGTGAGRNVLINRGMISTISPLSEGMFNSAAAVTMLNDTTGVIRTGGNNAVGMHDFLSPGGGTLTNNGQVSTAGDGSYGMAALTHDDTLTNNGTIATSGPNAHGIFANGGAVGSPGNNTITNSGTIAVSGANAHGIVSLESAPGVITNRGSITASGGGGLGAFIVGSVTFNNEAGASVISRQANGIIANGGGTFTNAGTIEALSDGITLGGPATLTNTGSIASTASAAILSHGTGAITIVNAGSLSGLRAVGTDAGNDAFTMTAGSTTGAVDLGDGDNAATISGGAVGQGITTGSGADTFAWSAGTIAGAVTLGAGNDTATLQGVADSNLAKLISLDGGLGNDALTLSNSRLGGSSRFVGWETVNLANASQLTLDKSGLTLGDSGTATGTLNIDSTSTLFAGGLGDPPVSPAVAGQLVAVNNAGTIDLTNGGSSTSDTLVINGNFAGMNGRLLLQSLLGSDGSPADRLVISQGAATGSTTIGVTNVGGGGGATNANGILLVQAINGGTTAASAFTLSSPLMAGAYVYYLFKGGVDAGTADNWYLRSSLAAPAPSPTPAPTPTPSPSPTPTPSPSPQPAPMPAVGTPPLPPPPPPGSPPTPLYRMEAPVYAAVPVIARALGVEQMGTFHERQGAQMLLNETGWLPAAWLRVWGEHAEVTSGGTVEPGFSGTIGGVQAGHDVYADGTPNGHRNHYGVFFSFVRATGDVNGFALGFHDFAAGHLSINSTGAGAYWTHIGPGGWYTDAVIVGSSLSVSPSSNEGISASTNGYEIGASIEGGFPVPLTASLSVEPQIQLIVQHVGLDDLNDGVSNVSFHAANSVVGRIGARVQGQVEQGGAAFQPFATVNLWRNFGGTDYATLGPTALSVSDAATALQFDIGVVAKASRRASAFARVAYTMNVNGSHRSVVGGNVGVRWSW</sequence>
<feature type="chain" id="PRO_5011765905" evidence="2">
    <location>
        <begin position="33"/>
        <end position="1028"/>
    </location>
</feature>